<dbReference type="GO" id="GO:0051537">
    <property type="term" value="F:2 iron, 2 sulfur cluster binding"/>
    <property type="evidence" value="ECO:0007669"/>
    <property type="project" value="UniProtKB-KW"/>
</dbReference>
<evidence type="ECO:0000256" key="2">
    <source>
        <dbReference type="ARBA" id="ARBA00022723"/>
    </source>
</evidence>
<dbReference type="GO" id="GO:0046872">
    <property type="term" value="F:metal ion binding"/>
    <property type="evidence" value="ECO:0007669"/>
    <property type="project" value="UniProtKB-KW"/>
</dbReference>
<dbReference type="PANTHER" id="PTHR40261:SF1">
    <property type="entry name" value="RIESKE DOMAIN-CONTAINING PROTEIN"/>
    <property type="match status" value="1"/>
</dbReference>
<reference evidence="6 7" key="1">
    <citation type="submission" date="2019-01" db="EMBL/GenBank/DDBJ databases">
        <authorList>
            <person name="Chen W.-M."/>
        </authorList>
    </citation>
    <scope>NUCLEOTIDE SEQUENCE [LARGE SCALE GENOMIC DNA]</scope>
    <source>
        <strain evidence="6 7">CCP-6</strain>
    </source>
</reference>
<organism evidence="6 7">
    <name type="scientific">Rhodovarius crocodyli</name>
    <dbReference type="NCBI Taxonomy" id="1979269"/>
    <lineage>
        <taxon>Bacteria</taxon>
        <taxon>Pseudomonadati</taxon>
        <taxon>Pseudomonadota</taxon>
        <taxon>Alphaproteobacteria</taxon>
        <taxon>Acetobacterales</taxon>
        <taxon>Roseomonadaceae</taxon>
        <taxon>Rhodovarius</taxon>
    </lineage>
</organism>
<dbReference type="AlphaFoldDB" id="A0A437MHP7"/>
<keyword evidence="2" id="KW-0479">Metal-binding</keyword>
<dbReference type="OrthoDB" id="9800776at2"/>
<dbReference type="Gene3D" id="2.102.10.10">
    <property type="entry name" value="Rieske [2Fe-2S] iron-sulphur domain"/>
    <property type="match status" value="1"/>
</dbReference>
<dbReference type="InterPro" id="IPR017941">
    <property type="entry name" value="Rieske_2Fe-2S"/>
</dbReference>
<comment type="caution">
    <text evidence="6">The sequence shown here is derived from an EMBL/GenBank/DDBJ whole genome shotgun (WGS) entry which is preliminary data.</text>
</comment>
<keyword evidence="1" id="KW-0001">2Fe-2S</keyword>
<dbReference type="Proteomes" id="UP000282957">
    <property type="component" value="Unassembled WGS sequence"/>
</dbReference>
<keyword evidence="7" id="KW-1185">Reference proteome</keyword>
<feature type="domain" description="Rieske" evidence="5">
    <location>
        <begin position="1"/>
        <end position="81"/>
    </location>
</feature>
<accession>A0A437MHP7</accession>
<dbReference type="PANTHER" id="PTHR40261">
    <property type="match status" value="1"/>
</dbReference>
<evidence type="ECO:0000256" key="3">
    <source>
        <dbReference type="ARBA" id="ARBA00023004"/>
    </source>
</evidence>
<dbReference type="InterPro" id="IPR036922">
    <property type="entry name" value="Rieske_2Fe-2S_sf"/>
</dbReference>
<keyword evidence="4" id="KW-0411">Iron-sulfur</keyword>
<evidence type="ECO:0000256" key="4">
    <source>
        <dbReference type="ARBA" id="ARBA00023014"/>
    </source>
</evidence>
<dbReference type="SUPFAM" id="SSF50022">
    <property type="entry name" value="ISP domain"/>
    <property type="match status" value="1"/>
</dbReference>
<keyword evidence="3" id="KW-0408">Iron</keyword>
<dbReference type="CDD" id="cd03467">
    <property type="entry name" value="Rieske"/>
    <property type="match status" value="1"/>
</dbReference>
<evidence type="ECO:0000259" key="5">
    <source>
        <dbReference type="PROSITE" id="PS51296"/>
    </source>
</evidence>
<evidence type="ECO:0000313" key="7">
    <source>
        <dbReference type="Proteomes" id="UP000282957"/>
    </source>
</evidence>
<protein>
    <submittedName>
        <fullName evidence="6">Rieske (2Fe-2S) protein</fullName>
    </submittedName>
</protein>
<dbReference type="PROSITE" id="PS51296">
    <property type="entry name" value="RIESKE"/>
    <property type="match status" value="1"/>
</dbReference>
<name>A0A437MHP7_9PROT</name>
<evidence type="ECO:0000313" key="6">
    <source>
        <dbReference type="EMBL" id="RVT97135.1"/>
    </source>
</evidence>
<dbReference type="EMBL" id="SACL01000003">
    <property type="protein sequence ID" value="RVT97135.1"/>
    <property type="molecule type" value="Genomic_DNA"/>
</dbReference>
<sequence>MGLFAVRRGEQVWVYVNSCPHVGLPLELQPHRFLDHKGERIICAAHGAKFLVEDGLCVGGPCMGDSLEAVAARVEGGNIVVDAEAGV</sequence>
<gene>
    <name evidence="6" type="ORF">EOD42_10250</name>
</gene>
<proteinExistence type="predicted"/>
<evidence type="ECO:0000256" key="1">
    <source>
        <dbReference type="ARBA" id="ARBA00022714"/>
    </source>
</evidence>
<dbReference type="Pfam" id="PF00355">
    <property type="entry name" value="Rieske"/>
    <property type="match status" value="1"/>
</dbReference>